<dbReference type="EMBL" id="CP036526">
    <property type="protein sequence ID" value="QDT09202.1"/>
    <property type="molecule type" value="Genomic_DNA"/>
</dbReference>
<sequence>MSPEGERFGVYDHRLTIIGLLLIAFSVALGGYRAITKYQVPGPFSHDNAGFCDFHNGLYFPTAALIEGISPYGEVYATTYPVDRQVPFFSPGFFAMHAPLAILPLRIAEVAYFVLIVLTALAIGFFVASMVGRYRRWDLILMITGLLLLSRGGQSTLYVGYFTMEIVLATLLAIHWAPRRPWLAALALVIVSAKPTYILPLGFLMLARGNYKALAIGAVLSLVAAGIPFAWLAAHASEGNLITGVWEIAEDIRATQDVHMLVADEMPVNTWTRIDLPAIVAKWMQADPSQAKLVGIMFFVLALPMVVLFRRNKAGVDDGAAGLTGLLILSAFLASIYHQSYDAMVLIAPLVGILIGSPAIWRRAEGHKRWKLLTIAGLIVLPLYSFYSTRILLGRADPAPVVLRVLTSVSGVSVAVLMLLACWMAWKQLGQDSENTDRTIPAVST</sequence>
<reference evidence="9 10" key="1">
    <citation type="submission" date="2019-02" db="EMBL/GenBank/DDBJ databases">
        <title>Deep-cultivation of Planctomycetes and their phenomic and genomic characterization uncovers novel biology.</title>
        <authorList>
            <person name="Wiegand S."/>
            <person name="Jogler M."/>
            <person name="Boedeker C."/>
            <person name="Pinto D."/>
            <person name="Vollmers J."/>
            <person name="Rivas-Marin E."/>
            <person name="Kohn T."/>
            <person name="Peeters S.H."/>
            <person name="Heuer A."/>
            <person name="Rast P."/>
            <person name="Oberbeckmann S."/>
            <person name="Bunk B."/>
            <person name="Jeske O."/>
            <person name="Meyerdierks A."/>
            <person name="Storesund J.E."/>
            <person name="Kallscheuer N."/>
            <person name="Luecker S."/>
            <person name="Lage O.M."/>
            <person name="Pohl T."/>
            <person name="Merkel B.J."/>
            <person name="Hornburger P."/>
            <person name="Mueller R.-W."/>
            <person name="Bruemmer F."/>
            <person name="Labrenz M."/>
            <person name="Spormann A.M."/>
            <person name="Op den Camp H."/>
            <person name="Overmann J."/>
            <person name="Amann R."/>
            <person name="Jetten M.S.M."/>
            <person name="Mascher T."/>
            <person name="Medema M.H."/>
            <person name="Devos D.P."/>
            <person name="Kaster A.-K."/>
            <person name="Ovreas L."/>
            <person name="Rohde M."/>
            <person name="Galperin M.Y."/>
            <person name="Jogler C."/>
        </authorList>
    </citation>
    <scope>NUCLEOTIDE SEQUENCE [LARGE SCALE GENOMIC DNA]</scope>
    <source>
        <strain evidence="9 10">K23_9</strain>
    </source>
</reference>
<comment type="subcellular location">
    <subcellularLocation>
        <location evidence="1">Cell membrane</location>
        <topology evidence="1">Multi-pass membrane protein</topology>
    </subcellularLocation>
</comment>
<evidence type="ECO:0000313" key="9">
    <source>
        <dbReference type="EMBL" id="QDT09202.1"/>
    </source>
</evidence>
<dbReference type="AlphaFoldDB" id="A0A517NQ08"/>
<feature type="transmembrane region" description="Helical" evidence="8">
    <location>
        <begin position="213"/>
        <end position="234"/>
    </location>
</feature>
<keyword evidence="3" id="KW-0808">Transferase</keyword>
<feature type="transmembrane region" description="Helical" evidence="8">
    <location>
        <begin position="343"/>
        <end position="361"/>
    </location>
</feature>
<dbReference type="OrthoDB" id="235448at2"/>
<keyword evidence="10" id="KW-1185">Reference proteome</keyword>
<organism evidence="9 10">
    <name type="scientific">Stieleria marina</name>
    <dbReference type="NCBI Taxonomy" id="1930275"/>
    <lineage>
        <taxon>Bacteria</taxon>
        <taxon>Pseudomonadati</taxon>
        <taxon>Planctomycetota</taxon>
        <taxon>Planctomycetia</taxon>
        <taxon>Pirellulales</taxon>
        <taxon>Pirellulaceae</taxon>
        <taxon>Stieleria</taxon>
    </lineage>
</organism>
<keyword evidence="4 8" id="KW-0812">Transmembrane</keyword>
<feature type="transmembrane region" description="Helical" evidence="8">
    <location>
        <begin position="291"/>
        <end position="308"/>
    </location>
</feature>
<feature type="transmembrane region" description="Helical" evidence="8">
    <location>
        <begin position="373"/>
        <end position="393"/>
    </location>
</feature>
<comment type="similarity">
    <text evidence="7">Belongs to the glycosyltransferase 87 family.</text>
</comment>
<dbReference type="InterPro" id="IPR018584">
    <property type="entry name" value="GT87"/>
</dbReference>
<dbReference type="Proteomes" id="UP000319817">
    <property type="component" value="Chromosome"/>
</dbReference>
<evidence type="ECO:0000256" key="7">
    <source>
        <dbReference type="ARBA" id="ARBA00024033"/>
    </source>
</evidence>
<dbReference type="GO" id="GO:0005886">
    <property type="term" value="C:plasma membrane"/>
    <property type="evidence" value="ECO:0007669"/>
    <property type="project" value="UniProtKB-SubCell"/>
</dbReference>
<proteinExistence type="inferred from homology"/>
<keyword evidence="5 8" id="KW-1133">Transmembrane helix</keyword>
<evidence type="ECO:0000256" key="1">
    <source>
        <dbReference type="ARBA" id="ARBA00004651"/>
    </source>
</evidence>
<feature type="transmembrane region" description="Helical" evidence="8">
    <location>
        <begin position="157"/>
        <end position="176"/>
    </location>
</feature>
<dbReference type="GO" id="GO:0016758">
    <property type="term" value="F:hexosyltransferase activity"/>
    <property type="evidence" value="ECO:0007669"/>
    <property type="project" value="InterPro"/>
</dbReference>
<feature type="transmembrane region" description="Helical" evidence="8">
    <location>
        <begin position="110"/>
        <end position="128"/>
    </location>
</feature>
<evidence type="ECO:0000256" key="5">
    <source>
        <dbReference type="ARBA" id="ARBA00022989"/>
    </source>
</evidence>
<protein>
    <recommendedName>
        <fullName evidence="11">Polyprenol-phosphate-mannose-dependent alpha-(1-2)-phosphatidylinositol mannoside mannosyltransferase</fullName>
    </recommendedName>
</protein>
<feature type="transmembrane region" description="Helical" evidence="8">
    <location>
        <begin position="405"/>
        <end position="426"/>
    </location>
</feature>
<keyword evidence="2" id="KW-1003">Cell membrane</keyword>
<accession>A0A517NQ08</accession>
<feature type="transmembrane region" description="Helical" evidence="8">
    <location>
        <begin position="15"/>
        <end position="35"/>
    </location>
</feature>
<evidence type="ECO:0000256" key="8">
    <source>
        <dbReference type="SAM" id="Phobius"/>
    </source>
</evidence>
<dbReference type="RefSeq" id="WP_145416737.1">
    <property type="nucleotide sequence ID" value="NZ_CP036526.1"/>
</dbReference>
<name>A0A517NQ08_9BACT</name>
<gene>
    <name evidence="9" type="ORF">K239x_11470</name>
</gene>
<dbReference type="Pfam" id="PF09594">
    <property type="entry name" value="GT87"/>
    <property type="match status" value="1"/>
</dbReference>
<evidence type="ECO:0008006" key="11">
    <source>
        <dbReference type="Google" id="ProtNLM"/>
    </source>
</evidence>
<keyword evidence="6 8" id="KW-0472">Membrane</keyword>
<feature type="transmembrane region" description="Helical" evidence="8">
    <location>
        <begin position="320"/>
        <end position="337"/>
    </location>
</feature>
<evidence type="ECO:0000256" key="6">
    <source>
        <dbReference type="ARBA" id="ARBA00023136"/>
    </source>
</evidence>
<evidence type="ECO:0000256" key="2">
    <source>
        <dbReference type="ARBA" id="ARBA00022475"/>
    </source>
</evidence>
<evidence type="ECO:0000313" key="10">
    <source>
        <dbReference type="Proteomes" id="UP000319817"/>
    </source>
</evidence>
<evidence type="ECO:0000256" key="3">
    <source>
        <dbReference type="ARBA" id="ARBA00022679"/>
    </source>
</evidence>
<evidence type="ECO:0000256" key="4">
    <source>
        <dbReference type="ARBA" id="ARBA00022692"/>
    </source>
</evidence>
<feature type="transmembrane region" description="Helical" evidence="8">
    <location>
        <begin position="182"/>
        <end position="206"/>
    </location>
</feature>